<feature type="compositionally biased region" description="Basic and acidic residues" evidence="1">
    <location>
        <begin position="424"/>
        <end position="436"/>
    </location>
</feature>
<reference evidence="3 4" key="1">
    <citation type="journal article" date="2015" name="Sci. Rep.">
        <title>Chromosome-level genome map provides insights into diverse defense mechanisms in the medicinal fungus Ganoderma sinense.</title>
        <authorList>
            <person name="Zhu Y."/>
            <person name="Xu J."/>
            <person name="Sun C."/>
            <person name="Zhou S."/>
            <person name="Xu H."/>
            <person name="Nelson D.R."/>
            <person name="Qian J."/>
            <person name="Song J."/>
            <person name="Luo H."/>
            <person name="Xiang L."/>
            <person name="Li Y."/>
            <person name="Xu Z."/>
            <person name="Ji A."/>
            <person name="Wang L."/>
            <person name="Lu S."/>
            <person name="Hayward A."/>
            <person name="Sun W."/>
            <person name="Li X."/>
            <person name="Schwartz D.C."/>
            <person name="Wang Y."/>
            <person name="Chen S."/>
        </authorList>
    </citation>
    <scope>NUCLEOTIDE SEQUENCE [LARGE SCALE GENOMIC DNA]</scope>
    <source>
        <strain evidence="3 4">ZZ0214-1</strain>
    </source>
</reference>
<feature type="region of interest" description="Disordered" evidence="1">
    <location>
        <begin position="415"/>
        <end position="454"/>
    </location>
</feature>
<protein>
    <submittedName>
        <fullName evidence="3">Uncharacterized protein</fullName>
    </submittedName>
</protein>
<feature type="transmembrane region" description="Helical" evidence="2">
    <location>
        <begin position="108"/>
        <end position="131"/>
    </location>
</feature>
<feature type="transmembrane region" description="Helical" evidence="2">
    <location>
        <begin position="333"/>
        <end position="355"/>
    </location>
</feature>
<keyword evidence="2" id="KW-0812">Transmembrane</keyword>
<feature type="transmembrane region" description="Helical" evidence="2">
    <location>
        <begin position="237"/>
        <end position="256"/>
    </location>
</feature>
<feature type="transmembrane region" description="Helical" evidence="2">
    <location>
        <begin position="152"/>
        <end position="182"/>
    </location>
</feature>
<evidence type="ECO:0000313" key="4">
    <source>
        <dbReference type="Proteomes" id="UP000230002"/>
    </source>
</evidence>
<dbReference type="EMBL" id="AYKW01000045">
    <property type="protein sequence ID" value="PIL26317.1"/>
    <property type="molecule type" value="Genomic_DNA"/>
</dbReference>
<accession>A0A2G8RXV3</accession>
<dbReference type="Proteomes" id="UP000230002">
    <property type="component" value="Unassembled WGS sequence"/>
</dbReference>
<dbReference type="AlphaFoldDB" id="A0A2G8RXV3"/>
<keyword evidence="2" id="KW-0472">Membrane</keyword>
<feature type="transmembrane region" description="Helical" evidence="2">
    <location>
        <begin position="202"/>
        <end position="225"/>
    </location>
</feature>
<evidence type="ECO:0000313" key="3">
    <source>
        <dbReference type="EMBL" id="PIL26317.1"/>
    </source>
</evidence>
<comment type="caution">
    <text evidence="3">The sequence shown here is derived from an EMBL/GenBank/DDBJ whole genome shotgun (WGS) entry which is preliminary data.</text>
</comment>
<dbReference type="OrthoDB" id="2756618at2759"/>
<evidence type="ECO:0000256" key="2">
    <source>
        <dbReference type="SAM" id="Phobius"/>
    </source>
</evidence>
<keyword evidence="4" id="KW-1185">Reference proteome</keyword>
<dbReference type="STRING" id="1077348.A0A2G8RXV3"/>
<evidence type="ECO:0000256" key="1">
    <source>
        <dbReference type="SAM" id="MobiDB-lite"/>
    </source>
</evidence>
<feature type="compositionally biased region" description="Basic and acidic residues" evidence="1">
    <location>
        <begin position="443"/>
        <end position="454"/>
    </location>
</feature>
<keyword evidence="2" id="KW-1133">Transmembrane helix</keyword>
<feature type="transmembrane region" description="Helical" evidence="2">
    <location>
        <begin position="361"/>
        <end position="379"/>
    </location>
</feature>
<feature type="transmembrane region" description="Helical" evidence="2">
    <location>
        <begin position="276"/>
        <end position="298"/>
    </location>
</feature>
<organism evidence="3 4">
    <name type="scientific">Ganoderma sinense ZZ0214-1</name>
    <dbReference type="NCBI Taxonomy" id="1077348"/>
    <lineage>
        <taxon>Eukaryota</taxon>
        <taxon>Fungi</taxon>
        <taxon>Dikarya</taxon>
        <taxon>Basidiomycota</taxon>
        <taxon>Agaricomycotina</taxon>
        <taxon>Agaricomycetes</taxon>
        <taxon>Polyporales</taxon>
        <taxon>Polyporaceae</taxon>
        <taxon>Ganoderma</taxon>
    </lineage>
</organism>
<gene>
    <name evidence="3" type="ORF">GSI_12073</name>
</gene>
<sequence length="536" mass="58299">MCLSKQGYEGKRAGGVVPVAFTPPTVSIALFPDPSDDRWQRILVTAKPPCCRTEWHCLYALLPTFSELTPPRSISIRLAYIVDMVNAVDDVTSGIYPAVDGQTVRSTLTAGIISVTLESIAFGTLVVAYTICGWTLLHRHRAETPARSRRHLALLSASTAMFMLAFIHEAIDIHIILSSFLMEHYNLFTIAVQLDGLDAVTSAVGAAKFAIYVTQLLIGDGIMIYRAYVVWDRSFKVIIPPFILLAGELVLGYFVSLAGPFAPEAWGLNIAVLSNAFFVISVVTNILSSGLIMARILWFTSRTQKVFRVSLDSQDGRLKNVTWRVLESILQSAAIYSVASISLAVTSFTSTTSAFPACHSVFPSVIGLVFLLIAMRISSSATASKHRSMLSTTGASALSLSSTLACRFAEGTGSSIRGHAHSHGKSEGEGDVERGGGHVHARSGRERERTERTERRLRVGSPIAIHVSVCTTSRSDSDYYESVDVLSPRTPPSASCEETRLSLAASLDMDICEAEEYAVWYPELQSTSEEWSAEAL</sequence>
<proteinExistence type="predicted"/>
<name>A0A2G8RXV3_9APHY</name>